<dbReference type="PANTHER" id="PTHR12993:SF11">
    <property type="entry name" value="N-ACETYLGLUCOSAMINYL-PHOSPHATIDYLINOSITOL DE-N-ACETYLASE"/>
    <property type="match status" value="1"/>
</dbReference>
<gene>
    <name evidence="4" type="ORF">Ao3042_02406</name>
</gene>
<dbReference type="GO" id="GO:0000225">
    <property type="term" value="F:N-acetylglucosaminylphosphatidylinositol deacetylase activity"/>
    <property type="evidence" value="ECO:0007669"/>
    <property type="project" value="UniProtKB-EC"/>
</dbReference>
<organism evidence="4 5">
    <name type="scientific">Aspergillus oryzae (strain 3.042)</name>
    <name type="common">Yellow koji mold</name>
    <dbReference type="NCBI Taxonomy" id="1160506"/>
    <lineage>
        <taxon>Eukaryota</taxon>
        <taxon>Fungi</taxon>
        <taxon>Dikarya</taxon>
        <taxon>Ascomycota</taxon>
        <taxon>Pezizomycotina</taxon>
        <taxon>Eurotiomycetes</taxon>
        <taxon>Eurotiomycetidae</taxon>
        <taxon>Eurotiales</taxon>
        <taxon>Aspergillaceae</taxon>
        <taxon>Aspergillus</taxon>
        <taxon>Aspergillus subgen. Circumdati</taxon>
    </lineage>
</organism>
<protein>
    <recommendedName>
        <fullName evidence="2">N-acetylglucosaminylphosphatidylinositol deacetylase</fullName>
        <ecNumber evidence="2">3.5.1.89</ecNumber>
    </recommendedName>
</protein>
<reference evidence="5" key="2">
    <citation type="submission" date="2012-06" db="EMBL/GenBank/DDBJ databases">
        <title>Comparative genomic analyses of Aspergillus oryzae 3.042 and A. oryzae RIB40 for soy-sauce fermentation.</title>
        <authorList>
            <person name="Zhao G."/>
            <person name="Hou L."/>
            <person name="Wang C."/>
            <person name="Cao X."/>
        </authorList>
    </citation>
    <scope>NUCLEOTIDE SEQUENCE [LARGE SCALE GENOMIC DNA]</scope>
    <source>
        <strain evidence="5">3.042</strain>
    </source>
</reference>
<reference evidence="4 5" key="1">
    <citation type="journal article" date="2012" name="Eukaryot. Cell">
        <title>Draft genome sequence of Aspergillus oryzae strain 3.042.</title>
        <authorList>
            <person name="Zhao G."/>
            <person name="Yao Y."/>
            <person name="Qi W."/>
            <person name="Wang C."/>
            <person name="Hou L."/>
            <person name="Zeng B."/>
            <person name="Cao X."/>
        </authorList>
    </citation>
    <scope>NUCLEOTIDE SEQUENCE [LARGE SCALE GENOMIC DNA]</scope>
    <source>
        <strain evidence="4 5">3.042</strain>
    </source>
</reference>
<proteinExistence type="inferred from homology"/>
<dbReference type="SUPFAM" id="SSF102588">
    <property type="entry name" value="LmbE-like"/>
    <property type="match status" value="1"/>
</dbReference>
<dbReference type="GO" id="GO:0005783">
    <property type="term" value="C:endoplasmic reticulum"/>
    <property type="evidence" value="ECO:0007669"/>
    <property type="project" value="TreeGrafter"/>
</dbReference>
<dbReference type="AlphaFoldDB" id="I8A8F1"/>
<evidence type="ECO:0000313" key="4">
    <source>
        <dbReference type="EMBL" id="EIT81119.1"/>
    </source>
</evidence>
<dbReference type="EMBL" id="AKHY01000110">
    <property type="protein sequence ID" value="EIT81119.1"/>
    <property type="molecule type" value="Genomic_DNA"/>
</dbReference>
<dbReference type="InterPro" id="IPR003737">
    <property type="entry name" value="GlcNAc_PI_deacetylase-related"/>
</dbReference>
<dbReference type="HOGENOM" id="CLU_034979_0_2_1"/>
<accession>I8A8F1</accession>
<comment type="similarity">
    <text evidence="1">Belongs to the PIGL family.</text>
</comment>
<keyword evidence="3" id="KW-0472">Membrane</keyword>
<evidence type="ECO:0000256" key="2">
    <source>
        <dbReference type="ARBA" id="ARBA00012176"/>
    </source>
</evidence>
<dbReference type="Pfam" id="PF02585">
    <property type="entry name" value="PIG-L"/>
    <property type="match status" value="1"/>
</dbReference>
<comment type="caution">
    <text evidence="4">The sequence shown here is derived from an EMBL/GenBank/DDBJ whole genome shotgun (WGS) entry which is preliminary data.</text>
</comment>
<keyword evidence="3" id="KW-1133">Transmembrane helix</keyword>
<evidence type="ECO:0000256" key="3">
    <source>
        <dbReference type="SAM" id="Phobius"/>
    </source>
</evidence>
<dbReference type="PANTHER" id="PTHR12993">
    <property type="entry name" value="N-ACETYLGLUCOSAMINYL-PHOSPHATIDYLINOSITOL DE-N-ACETYLASE-RELATED"/>
    <property type="match status" value="1"/>
</dbReference>
<dbReference type="Gene3D" id="3.40.50.10320">
    <property type="entry name" value="LmbE-like"/>
    <property type="match status" value="1"/>
</dbReference>
<dbReference type="Proteomes" id="UP000002812">
    <property type="component" value="Unassembled WGS sequence"/>
</dbReference>
<name>I8A8F1_ASPO3</name>
<sequence>MNNFPASKSLTPSIHTAQQTNGPMLHLITHLIQRIWRRPVTLALTFLTVFLIAPLFLYHLLAYYLANDPRLVPSAFRTAKNILLVTAHPDDETLFFSPSILYRNDDATVTRGLLALSSGNYEGIGDIRRSELQRSCAELGIKPERCVNLDHYELQDNPQKWWREDLIEELVGEYVKKWNIDLIITFDDGGISGHVNHRAVSAGVSKYISKTPQGPPAYALQTKFLLRKYAGLADLIPTSMSFSGRILQAIVSPPREYEVVKVGNGKSSKIQDPYGDKALLVSDWQMYFQARGAFSQHGSQYSFDRVFYLLISRYMWVNDLRRIV</sequence>
<keyword evidence="3" id="KW-0812">Transmembrane</keyword>
<dbReference type="GO" id="GO:0016020">
    <property type="term" value="C:membrane"/>
    <property type="evidence" value="ECO:0007669"/>
    <property type="project" value="GOC"/>
</dbReference>
<dbReference type="GO" id="GO:0006506">
    <property type="term" value="P:GPI anchor biosynthetic process"/>
    <property type="evidence" value="ECO:0007669"/>
    <property type="project" value="UniProtKB-UniPathway"/>
</dbReference>
<dbReference type="UniPathway" id="UPA00196"/>
<dbReference type="InterPro" id="IPR024078">
    <property type="entry name" value="LmbE-like_dom_sf"/>
</dbReference>
<dbReference type="EC" id="3.5.1.89" evidence="2"/>
<dbReference type="OrthoDB" id="440160at2759"/>
<feature type="transmembrane region" description="Helical" evidence="3">
    <location>
        <begin position="40"/>
        <end position="66"/>
    </location>
</feature>
<evidence type="ECO:0000256" key="1">
    <source>
        <dbReference type="ARBA" id="ARBA00006066"/>
    </source>
</evidence>
<evidence type="ECO:0000313" key="5">
    <source>
        <dbReference type="Proteomes" id="UP000002812"/>
    </source>
</evidence>